<gene>
    <name evidence="1" type="ORF">ADJ77_04045</name>
    <name evidence="2" type="ORF">J5A51_11170</name>
</gene>
<dbReference type="EMBL" id="CP012074">
    <property type="protein sequence ID" value="AKU69002.1"/>
    <property type="molecule type" value="Genomic_DNA"/>
</dbReference>
<reference evidence="1 3" key="1">
    <citation type="submission" date="2015-07" db="EMBL/GenBank/DDBJ databases">
        <authorList>
            <person name="Noorani M."/>
        </authorList>
    </citation>
    <scope>NUCLEOTIDE SEQUENCE [LARGE SCALE GENOMIC DNA]</scope>
    <source>
        <strain evidence="1 3">W1435</strain>
    </source>
</reference>
<organism evidence="1 3">
    <name type="scientific">Prevotella fusca JCM 17724</name>
    <dbReference type="NCBI Taxonomy" id="1236517"/>
    <lineage>
        <taxon>Bacteria</taxon>
        <taxon>Pseudomonadati</taxon>
        <taxon>Bacteroidota</taxon>
        <taxon>Bacteroidia</taxon>
        <taxon>Bacteroidales</taxon>
        <taxon>Prevotellaceae</taxon>
        <taxon>Prevotella</taxon>
    </lineage>
</organism>
<evidence type="ECO:0000313" key="4">
    <source>
        <dbReference type="Proteomes" id="UP000682005"/>
    </source>
</evidence>
<sequence length="284" mass="30438">MASIDTTPSQVATNALQSLPFGTLIGSPLTACIDAQAKAAQSSWEFIRDVGLTDSEDGGKKAIYVSFEYRKDGRSATLCLPLLTIVPIPYLAIREIDIAFKARISAAASTSKSVHKSFGFEAGMKAKAGVNYLIASASVELSTSISSKKDSTATRDSKYSVEYTMDVNVKAGQDDMPAGMAKVLEVLSNSIDSTDTKGEMHASDQVVSLAGGGSTYISYKNSEGYYMPEDIKLYEYKDSKTGSALTDKECRTTADDTGVLCEFKKEGFYCAKAGKKMLVINVTK</sequence>
<protein>
    <submittedName>
        <fullName evidence="2">DUF2589 domain-containing protein</fullName>
    </submittedName>
</protein>
<evidence type="ECO:0000313" key="2">
    <source>
        <dbReference type="EMBL" id="QUB86629.1"/>
    </source>
</evidence>
<dbReference type="Proteomes" id="UP000060345">
    <property type="component" value="Chromosome 1"/>
</dbReference>
<dbReference type="Proteomes" id="UP000682005">
    <property type="component" value="Chromosome 1"/>
</dbReference>
<evidence type="ECO:0000313" key="1">
    <source>
        <dbReference type="EMBL" id="AKU69002.1"/>
    </source>
</evidence>
<evidence type="ECO:0000313" key="3">
    <source>
        <dbReference type="Proteomes" id="UP000060345"/>
    </source>
</evidence>
<dbReference type="InterPro" id="IPR024510">
    <property type="entry name" value="DUF2589"/>
</dbReference>
<keyword evidence="4" id="KW-1185">Reference proteome</keyword>
<name>A0A0K1NIT8_9BACT</name>
<reference evidence="2 4" key="2">
    <citation type="submission" date="2021-03" db="EMBL/GenBank/DDBJ databases">
        <title>Human Oral Microbial Genomes.</title>
        <authorList>
            <person name="Johnston C.D."/>
            <person name="Chen T."/>
            <person name="Dewhirst F.E."/>
        </authorList>
    </citation>
    <scope>NUCLEOTIDE SEQUENCE [LARGE SCALE GENOMIC DNA]</scope>
    <source>
        <strain evidence="2 4">W1435</strain>
    </source>
</reference>
<dbReference type="AlphaFoldDB" id="A0A0K1NIT8"/>
<dbReference type="Gene3D" id="2.170.15.10">
    <property type="entry name" value="Proaerolysin, chain A, domain 3"/>
    <property type="match status" value="1"/>
</dbReference>
<accession>A0A0K1NIT8</accession>
<dbReference type="OrthoDB" id="1043330at2"/>
<proteinExistence type="predicted"/>
<dbReference type="RefSeq" id="WP_025077565.1">
    <property type="nucleotide sequence ID" value="NZ_BAKO01000002.1"/>
</dbReference>
<dbReference type="eggNOG" id="ENOG502Z835">
    <property type="taxonomic scope" value="Bacteria"/>
</dbReference>
<dbReference type="EMBL" id="CP072370">
    <property type="protein sequence ID" value="QUB86629.1"/>
    <property type="molecule type" value="Genomic_DNA"/>
</dbReference>
<dbReference type="KEGG" id="pfus:ADJ77_04045"/>
<dbReference type="Pfam" id="PF11655">
    <property type="entry name" value="DUF2589"/>
    <property type="match status" value="1"/>
</dbReference>